<proteinExistence type="predicted"/>
<dbReference type="EMBL" id="NPZB01000002">
    <property type="protein sequence ID" value="PNS07696.1"/>
    <property type="molecule type" value="Genomic_DNA"/>
</dbReference>
<dbReference type="InterPro" id="IPR036182">
    <property type="entry name" value="PCuAC_sf"/>
</dbReference>
<evidence type="ECO:0000256" key="1">
    <source>
        <dbReference type="SAM" id="SignalP"/>
    </source>
</evidence>
<dbReference type="InterPro" id="IPR058248">
    <property type="entry name" value="Lxx211020-like"/>
</dbReference>
<dbReference type="Gene3D" id="2.60.40.1890">
    <property type="entry name" value="PCu(A)C copper chaperone"/>
    <property type="match status" value="1"/>
</dbReference>
<dbReference type="PANTHER" id="PTHR36302">
    <property type="entry name" value="BLR7088 PROTEIN"/>
    <property type="match status" value="1"/>
</dbReference>
<organism evidence="2 3">
    <name type="scientific">Solilutibacter silvestris</name>
    <dbReference type="NCBI Taxonomy" id="1645665"/>
    <lineage>
        <taxon>Bacteria</taxon>
        <taxon>Pseudomonadati</taxon>
        <taxon>Pseudomonadota</taxon>
        <taxon>Gammaproteobacteria</taxon>
        <taxon>Lysobacterales</taxon>
        <taxon>Lysobacteraceae</taxon>
        <taxon>Solilutibacter</taxon>
    </lineage>
</organism>
<evidence type="ECO:0008006" key="4">
    <source>
        <dbReference type="Google" id="ProtNLM"/>
    </source>
</evidence>
<protein>
    <recommendedName>
        <fullName evidence="4">Copper chaperone PCu(A)C</fullName>
    </recommendedName>
</protein>
<name>A0A2K1PY28_9GAMM</name>
<gene>
    <name evidence="2" type="ORF">Lysil_1872</name>
</gene>
<dbReference type="AlphaFoldDB" id="A0A2K1PY28"/>
<feature type="signal peptide" evidence="1">
    <location>
        <begin position="1"/>
        <end position="21"/>
    </location>
</feature>
<dbReference type="InterPro" id="IPR007410">
    <property type="entry name" value="LpqE-like"/>
</dbReference>
<evidence type="ECO:0000313" key="3">
    <source>
        <dbReference type="Proteomes" id="UP000236220"/>
    </source>
</evidence>
<dbReference type="SUPFAM" id="SSF110087">
    <property type="entry name" value="DR1885-like metal-binding protein"/>
    <property type="match status" value="1"/>
</dbReference>
<dbReference type="PANTHER" id="PTHR36302:SF1">
    <property type="entry name" value="COPPER CHAPERONE PCU(A)C"/>
    <property type="match status" value="1"/>
</dbReference>
<dbReference type="RefSeq" id="WP_103075374.1">
    <property type="nucleotide sequence ID" value="NZ_NPZB01000002.1"/>
</dbReference>
<accession>A0A2K1PY28</accession>
<evidence type="ECO:0000313" key="2">
    <source>
        <dbReference type="EMBL" id="PNS07696.1"/>
    </source>
</evidence>
<sequence>MKIKRTLLVLALVCLSLPAFARGNHEACAPVVRDGWIRLVPGGMPMHAGFGRIENPCGAVITIIGAGSADYGDVSLHETRVVDGISKMRAVPSMPVPARGDMEMKPGGIHLMLMEPKRPLRPGDHVTLRFVTGKSAGFSGDFVVRAMGE</sequence>
<comment type="caution">
    <text evidence="2">The sequence shown here is derived from an EMBL/GenBank/DDBJ whole genome shotgun (WGS) entry which is preliminary data.</text>
</comment>
<feature type="chain" id="PRO_5014350379" description="Copper chaperone PCu(A)C" evidence="1">
    <location>
        <begin position="22"/>
        <end position="149"/>
    </location>
</feature>
<dbReference type="Pfam" id="PF04314">
    <property type="entry name" value="PCuAC"/>
    <property type="match status" value="1"/>
</dbReference>
<dbReference type="Proteomes" id="UP000236220">
    <property type="component" value="Unassembled WGS sequence"/>
</dbReference>
<dbReference type="OrthoDB" id="9796962at2"/>
<keyword evidence="1" id="KW-0732">Signal</keyword>
<keyword evidence="3" id="KW-1185">Reference proteome</keyword>
<reference evidence="2 3" key="1">
    <citation type="submission" date="2017-08" db="EMBL/GenBank/DDBJ databases">
        <title>Lysobacter sylvestris genome.</title>
        <authorList>
            <person name="Zhang D.-C."/>
            <person name="Albuquerque L."/>
            <person name="Franca L."/>
            <person name="Froufe H.J.C."/>
            <person name="Barroso C."/>
            <person name="Egas C."/>
            <person name="Da Costa M."/>
            <person name="Margesin R."/>
        </authorList>
    </citation>
    <scope>NUCLEOTIDE SEQUENCE [LARGE SCALE GENOMIC DNA]</scope>
    <source>
        <strain evidence="2 3">AM20-91</strain>
    </source>
</reference>